<keyword evidence="5" id="KW-1185">Reference proteome</keyword>
<feature type="domain" description="HTH tetR-type" evidence="3">
    <location>
        <begin position="8"/>
        <end position="67"/>
    </location>
</feature>
<evidence type="ECO:0000313" key="4">
    <source>
        <dbReference type="EMBL" id="BBY14698.1"/>
    </source>
</evidence>
<dbReference type="SUPFAM" id="SSF48498">
    <property type="entry name" value="Tetracyclin repressor-like, C-terminal domain"/>
    <property type="match status" value="1"/>
</dbReference>
<proteinExistence type="predicted"/>
<protein>
    <submittedName>
        <fullName evidence="4">TetR family transcriptional regulator</fullName>
    </submittedName>
</protein>
<dbReference type="PANTHER" id="PTHR30055">
    <property type="entry name" value="HTH-TYPE TRANSCRIPTIONAL REGULATOR RUTR"/>
    <property type="match status" value="1"/>
</dbReference>
<dbReference type="PRINTS" id="PR00455">
    <property type="entry name" value="HTHTETR"/>
</dbReference>
<dbReference type="InterPro" id="IPR041484">
    <property type="entry name" value="TetR_C_25"/>
</dbReference>
<dbReference type="InterPro" id="IPR050109">
    <property type="entry name" value="HTH-type_TetR-like_transc_reg"/>
</dbReference>
<organism evidence="4 5">
    <name type="scientific">Mycolicibacterium litorale</name>
    <dbReference type="NCBI Taxonomy" id="758802"/>
    <lineage>
        <taxon>Bacteria</taxon>
        <taxon>Bacillati</taxon>
        <taxon>Actinomycetota</taxon>
        <taxon>Actinomycetes</taxon>
        <taxon>Mycobacteriales</taxon>
        <taxon>Mycobacteriaceae</taxon>
        <taxon>Mycolicibacterium</taxon>
    </lineage>
</organism>
<accession>A0AAD1MRZ5</accession>
<dbReference type="Pfam" id="PF00440">
    <property type="entry name" value="TetR_N"/>
    <property type="match status" value="1"/>
</dbReference>
<dbReference type="SUPFAM" id="SSF46689">
    <property type="entry name" value="Homeodomain-like"/>
    <property type="match status" value="1"/>
</dbReference>
<dbReference type="InterPro" id="IPR009057">
    <property type="entry name" value="Homeodomain-like_sf"/>
</dbReference>
<dbReference type="Proteomes" id="UP000466607">
    <property type="component" value="Chromosome"/>
</dbReference>
<dbReference type="AlphaFoldDB" id="A0AAD1MRZ5"/>
<evidence type="ECO:0000256" key="2">
    <source>
        <dbReference type="PROSITE-ProRule" id="PRU00335"/>
    </source>
</evidence>
<gene>
    <name evidence="4" type="ORF">MLIT_02900</name>
</gene>
<reference evidence="4 5" key="1">
    <citation type="journal article" date="2019" name="Emerg. Microbes Infect.">
        <title>Comprehensive subspecies identification of 175 nontuberculous mycobacteria species based on 7547 genomic profiles.</title>
        <authorList>
            <person name="Matsumoto Y."/>
            <person name="Kinjo T."/>
            <person name="Motooka D."/>
            <person name="Nabeya D."/>
            <person name="Jung N."/>
            <person name="Uechi K."/>
            <person name="Horii T."/>
            <person name="Iida T."/>
            <person name="Fujita J."/>
            <person name="Nakamura S."/>
        </authorList>
    </citation>
    <scope>NUCLEOTIDE SEQUENCE [LARGE SCALE GENOMIC DNA]</scope>
    <source>
        <strain evidence="4 5">JCM 17423</strain>
    </source>
</reference>
<evidence type="ECO:0000256" key="1">
    <source>
        <dbReference type="ARBA" id="ARBA00023125"/>
    </source>
</evidence>
<evidence type="ECO:0000259" key="3">
    <source>
        <dbReference type="PROSITE" id="PS50977"/>
    </source>
</evidence>
<sequence>MRSAADDRTAAARIRDAAIEQFGQHGFGVSVRTIAEAAGVSAALVIHHFGSKDRLRKACDDHIAEEILASKSESITSNDPATWFATMAEIESFAPMMAYLARSMQAGGELARTLWRRMIDNVEQYLDEGVRAGTVKPSRDPKARARFLAMAGGGGFLLYLQMHEDPTDLRRVLRDYSQDMVLPALEIYTNGLMADSTMYDAFLQKDAFPEKLGDGDDGPDTQAPATA</sequence>
<dbReference type="Gene3D" id="1.10.357.10">
    <property type="entry name" value="Tetracycline Repressor, domain 2"/>
    <property type="match status" value="1"/>
</dbReference>
<dbReference type="Pfam" id="PF17933">
    <property type="entry name" value="TetR_C_25"/>
    <property type="match status" value="1"/>
</dbReference>
<dbReference type="PANTHER" id="PTHR30055:SF146">
    <property type="entry name" value="HTH-TYPE TRANSCRIPTIONAL DUAL REGULATOR CECR"/>
    <property type="match status" value="1"/>
</dbReference>
<dbReference type="PROSITE" id="PS50977">
    <property type="entry name" value="HTH_TETR_2"/>
    <property type="match status" value="1"/>
</dbReference>
<keyword evidence="1 2" id="KW-0238">DNA-binding</keyword>
<feature type="DNA-binding region" description="H-T-H motif" evidence="2">
    <location>
        <begin position="30"/>
        <end position="49"/>
    </location>
</feature>
<dbReference type="EMBL" id="AP022586">
    <property type="protein sequence ID" value="BBY14698.1"/>
    <property type="molecule type" value="Genomic_DNA"/>
</dbReference>
<dbReference type="GO" id="GO:0003700">
    <property type="term" value="F:DNA-binding transcription factor activity"/>
    <property type="evidence" value="ECO:0007669"/>
    <property type="project" value="TreeGrafter"/>
</dbReference>
<dbReference type="InterPro" id="IPR036271">
    <property type="entry name" value="Tet_transcr_reg_TetR-rel_C_sf"/>
</dbReference>
<evidence type="ECO:0000313" key="5">
    <source>
        <dbReference type="Proteomes" id="UP000466607"/>
    </source>
</evidence>
<name>A0AAD1MRZ5_9MYCO</name>
<dbReference type="GO" id="GO:0000976">
    <property type="term" value="F:transcription cis-regulatory region binding"/>
    <property type="evidence" value="ECO:0007669"/>
    <property type="project" value="TreeGrafter"/>
</dbReference>
<dbReference type="InterPro" id="IPR001647">
    <property type="entry name" value="HTH_TetR"/>
</dbReference>
<dbReference type="RefSeq" id="WP_134060763.1">
    <property type="nucleotide sequence ID" value="NZ_AP022586.1"/>
</dbReference>